<dbReference type="InterPro" id="IPR025957">
    <property type="entry name" value="Cys_rich_KTR"/>
</dbReference>
<evidence type="ECO:0000313" key="2">
    <source>
        <dbReference type="Proteomes" id="UP000001477"/>
    </source>
</evidence>
<dbReference type="HOGENOM" id="CLU_188234_1_0_9"/>
<accession>C4Z832</accession>
<sequence>MSTEEYWYRCPKCGYPKMIKYRNDTRLRNFPGYCKRCKKESIITIEPRAK</sequence>
<proteinExistence type="predicted"/>
<evidence type="ECO:0008006" key="3">
    <source>
        <dbReference type="Google" id="ProtNLM"/>
    </source>
</evidence>
<name>C4Z832_AGARV</name>
<dbReference type="EMBL" id="CP001107">
    <property type="protein sequence ID" value="ACR75049.1"/>
    <property type="molecule type" value="Genomic_DNA"/>
</dbReference>
<dbReference type="KEGG" id="ere:EUBREC_1289"/>
<protein>
    <recommendedName>
        <fullName evidence="3">Conjugal transfer protein</fullName>
    </recommendedName>
</protein>
<dbReference type="AlphaFoldDB" id="C4Z832"/>
<reference evidence="1 2" key="1">
    <citation type="journal article" date="2009" name="Proc. Natl. Acad. Sci. U.S.A.">
        <title>Characterizing a model human gut microbiota composed of members of its two dominant bacterial phyla.</title>
        <authorList>
            <person name="Mahowald M.A."/>
            <person name="Rey F.E."/>
            <person name="Seedorf H."/>
            <person name="Turnbaugh P.J."/>
            <person name="Fulton R.S."/>
            <person name="Wollam A."/>
            <person name="Shah N."/>
            <person name="Wang C."/>
            <person name="Magrini V."/>
            <person name="Wilson R.K."/>
            <person name="Cantarel B.L."/>
            <person name="Coutinho P.M."/>
            <person name="Henrissat B."/>
            <person name="Crock L.W."/>
            <person name="Russell A."/>
            <person name="Verberkmoes N.C."/>
            <person name="Hettich R.L."/>
            <person name="Gordon J.I."/>
        </authorList>
    </citation>
    <scope>NUCLEOTIDE SEQUENCE [LARGE SCALE GENOMIC DNA]</scope>
    <source>
        <strain evidence="2">ATCC 33656 / DSM 3377 / JCM 17463 / KCTC 5835 / LMG 30912 / VPI 0990</strain>
    </source>
</reference>
<dbReference type="Pfam" id="PF14205">
    <property type="entry name" value="Cys_rich_KTR"/>
    <property type="match status" value="1"/>
</dbReference>
<organism evidence="1 2">
    <name type="scientific">Agathobacter rectalis (strain ATCC 33656 / DSM 3377 / JCM 17463 / KCTC 5835 / VPI 0990)</name>
    <name type="common">Eubacterium rectale</name>
    <dbReference type="NCBI Taxonomy" id="515619"/>
    <lineage>
        <taxon>Bacteria</taxon>
        <taxon>Bacillati</taxon>
        <taxon>Bacillota</taxon>
        <taxon>Clostridia</taxon>
        <taxon>Lachnospirales</taxon>
        <taxon>Lachnospiraceae</taxon>
        <taxon>Agathobacter</taxon>
    </lineage>
</organism>
<dbReference type="PaxDb" id="515619-EUBREC_1289"/>
<dbReference type="Proteomes" id="UP000001477">
    <property type="component" value="Chromosome"/>
</dbReference>
<dbReference type="STRING" id="515619.EUBREC_1289"/>
<evidence type="ECO:0000313" key="1">
    <source>
        <dbReference type="EMBL" id="ACR75049.1"/>
    </source>
</evidence>
<gene>
    <name evidence="1" type="ordered locus">EUBREC_1289</name>
</gene>